<dbReference type="GO" id="GO:0004371">
    <property type="term" value="F:glycerone kinase activity"/>
    <property type="evidence" value="ECO:0007669"/>
    <property type="project" value="InterPro"/>
</dbReference>
<dbReference type="EMBL" id="CP003630">
    <property type="protein sequence ID" value="AFZ19814.1"/>
    <property type="molecule type" value="Genomic_DNA"/>
</dbReference>
<proteinExistence type="predicted"/>
<dbReference type="SUPFAM" id="SSF101473">
    <property type="entry name" value="DhaL-like"/>
    <property type="match status" value="1"/>
</dbReference>
<dbReference type="InterPro" id="IPR004007">
    <property type="entry name" value="DhaL_dom"/>
</dbReference>
<feature type="domain" description="DhaL" evidence="3">
    <location>
        <begin position="47"/>
        <end position="247"/>
    </location>
</feature>
<evidence type="ECO:0000256" key="2">
    <source>
        <dbReference type="ARBA" id="ARBA00022777"/>
    </source>
</evidence>
<dbReference type="Gene3D" id="1.25.40.340">
    <property type="match status" value="1"/>
</dbReference>
<dbReference type="GO" id="GO:0019563">
    <property type="term" value="P:glycerol catabolic process"/>
    <property type="evidence" value="ECO:0007669"/>
    <property type="project" value="TreeGrafter"/>
</dbReference>
<dbReference type="eggNOG" id="COG1461">
    <property type="taxonomic scope" value="Bacteria"/>
</dbReference>
<keyword evidence="5" id="KW-1185">Reference proteome</keyword>
<accession>K9WJ60</accession>
<dbReference type="NCBIfam" id="TIGR02365">
    <property type="entry name" value="dha_L_ycgS"/>
    <property type="match status" value="1"/>
</dbReference>
<dbReference type="PANTHER" id="PTHR28629">
    <property type="entry name" value="TRIOKINASE/FMN CYCLASE"/>
    <property type="match status" value="1"/>
</dbReference>
<protein>
    <submittedName>
        <fullName evidence="4">Dihydroxyacetone kinase DhaL subunit</fullName>
        <ecNumber evidence="4">2.7.1.121</ecNumber>
    </submittedName>
</protein>
<gene>
    <name evidence="4" type="ORF">Mic7113_4112</name>
</gene>
<dbReference type="Proteomes" id="UP000010471">
    <property type="component" value="Chromosome"/>
</dbReference>
<dbReference type="GO" id="GO:0047324">
    <property type="term" value="F:phosphoenolpyruvate-glycerone phosphotransferase activity"/>
    <property type="evidence" value="ECO:0007669"/>
    <property type="project" value="UniProtKB-EC"/>
</dbReference>
<sequence length="252" mass="26919">MKATAFFLWPKSEFLLEVYSIHSVQDAKIGKACLDRETLSESMVSKEQILQWLQAVALVLEQNKDYLTQLDAAIGDADHGINMNRGFQKAIAQLPSVADQDIGNILKAVSMTLISTVGGASGPLYGTLFLRASTMVTGKQELSDEDMVTFLQATVDGVVQRGKAHVGDKTMLDTLAPAVDAFKDAIAEGASTPEALQKAVSAAEAGMKSTIPLVAKKGRASYLGERSSGHQDPGATSTYFILKALLDTVNTH</sequence>
<keyword evidence="2 4" id="KW-0418">Kinase</keyword>
<dbReference type="EC" id="2.7.1.121" evidence="4"/>
<dbReference type="FunFam" id="1.25.40.340:FF:000002">
    <property type="entry name" value="Dihydroxyacetone kinase, L subunit"/>
    <property type="match status" value="1"/>
</dbReference>
<dbReference type="SMART" id="SM01120">
    <property type="entry name" value="Dak2"/>
    <property type="match status" value="1"/>
</dbReference>
<evidence type="ECO:0000313" key="4">
    <source>
        <dbReference type="EMBL" id="AFZ19814.1"/>
    </source>
</evidence>
<dbReference type="PATRIC" id="fig|1173027.3.peg.4542"/>
<dbReference type="STRING" id="1173027.Mic7113_4112"/>
<evidence type="ECO:0000259" key="3">
    <source>
        <dbReference type="PROSITE" id="PS51480"/>
    </source>
</evidence>
<dbReference type="PANTHER" id="PTHR28629:SF4">
    <property type="entry name" value="TRIOKINASE_FMN CYCLASE"/>
    <property type="match status" value="1"/>
</dbReference>
<dbReference type="PROSITE" id="PS51480">
    <property type="entry name" value="DHAL"/>
    <property type="match status" value="1"/>
</dbReference>
<keyword evidence="1 4" id="KW-0808">Transferase</keyword>
<dbReference type="Pfam" id="PF02734">
    <property type="entry name" value="Dak2"/>
    <property type="match status" value="1"/>
</dbReference>
<reference evidence="4 5" key="1">
    <citation type="submission" date="2012-06" db="EMBL/GenBank/DDBJ databases">
        <title>Finished chromosome of genome of Microcoleus sp. PCC 7113.</title>
        <authorList>
            <consortium name="US DOE Joint Genome Institute"/>
            <person name="Gugger M."/>
            <person name="Coursin T."/>
            <person name="Rippka R."/>
            <person name="Tandeau De Marsac N."/>
            <person name="Huntemann M."/>
            <person name="Wei C.-L."/>
            <person name="Han J."/>
            <person name="Detter J.C."/>
            <person name="Han C."/>
            <person name="Tapia R."/>
            <person name="Chen A."/>
            <person name="Kyrpides N."/>
            <person name="Mavromatis K."/>
            <person name="Markowitz V."/>
            <person name="Szeto E."/>
            <person name="Ivanova N."/>
            <person name="Pagani I."/>
            <person name="Pati A."/>
            <person name="Goodwin L."/>
            <person name="Nordberg H.P."/>
            <person name="Cantor M.N."/>
            <person name="Hua S.X."/>
            <person name="Woyke T."/>
            <person name="Kerfeld C.A."/>
        </authorList>
    </citation>
    <scope>NUCLEOTIDE SEQUENCE [LARGE SCALE GENOMIC DNA]</scope>
    <source>
        <strain evidence="4 5">PCC 7113</strain>
    </source>
</reference>
<dbReference type="HOGENOM" id="CLU_066424_5_0_3"/>
<dbReference type="GO" id="GO:0005829">
    <property type="term" value="C:cytosol"/>
    <property type="evidence" value="ECO:0007669"/>
    <property type="project" value="TreeGrafter"/>
</dbReference>
<organism evidence="4 5">
    <name type="scientific">Allocoleopsis franciscana PCC 7113</name>
    <dbReference type="NCBI Taxonomy" id="1173027"/>
    <lineage>
        <taxon>Bacteria</taxon>
        <taxon>Bacillati</taxon>
        <taxon>Cyanobacteriota</taxon>
        <taxon>Cyanophyceae</taxon>
        <taxon>Coleofasciculales</taxon>
        <taxon>Coleofasciculaceae</taxon>
        <taxon>Allocoleopsis</taxon>
        <taxon>Allocoleopsis franciscana</taxon>
    </lineage>
</organism>
<dbReference type="InterPro" id="IPR050861">
    <property type="entry name" value="Dihydroxyacetone_Kinase"/>
</dbReference>
<evidence type="ECO:0000313" key="5">
    <source>
        <dbReference type="Proteomes" id="UP000010471"/>
    </source>
</evidence>
<name>K9WJ60_9CYAN</name>
<dbReference type="InterPro" id="IPR036117">
    <property type="entry name" value="DhaL_dom_sf"/>
</dbReference>
<dbReference type="KEGG" id="mic:Mic7113_4112"/>
<evidence type="ECO:0000256" key="1">
    <source>
        <dbReference type="ARBA" id="ARBA00022679"/>
    </source>
</evidence>
<dbReference type="AlphaFoldDB" id="K9WJ60"/>
<dbReference type="InterPro" id="IPR012737">
    <property type="entry name" value="DhaK_L_YcgS"/>
</dbReference>